<comment type="similarity">
    <text evidence="2">Belongs to the aromatic acid exporter (TC 2.A.85) family.</text>
</comment>
<keyword evidence="5 10" id="KW-1133">Transmembrane helix</keyword>
<evidence type="ECO:0000256" key="8">
    <source>
        <dbReference type="ARBA" id="ARBA00023303"/>
    </source>
</evidence>
<dbReference type="GO" id="GO:0034220">
    <property type="term" value="P:monoatomic ion transmembrane transport"/>
    <property type="evidence" value="ECO:0007669"/>
    <property type="project" value="UniProtKB-KW"/>
</dbReference>
<evidence type="ECO:0000256" key="10">
    <source>
        <dbReference type="SAM" id="Phobius"/>
    </source>
</evidence>
<feature type="transmembrane region" description="Helical" evidence="10">
    <location>
        <begin position="20"/>
        <end position="39"/>
    </location>
</feature>
<evidence type="ECO:0000256" key="6">
    <source>
        <dbReference type="ARBA" id="ARBA00023065"/>
    </source>
</evidence>
<dbReference type="Gramene" id="rna-gnl|WGS:JABURB|Cocit.L4142.1">
    <property type="protein sequence ID" value="cds-KAF7846569.1"/>
    <property type="gene ID" value="gene-BT93_L4142"/>
</dbReference>
<evidence type="ECO:0000256" key="5">
    <source>
        <dbReference type="ARBA" id="ARBA00022989"/>
    </source>
</evidence>
<dbReference type="GO" id="GO:0016020">
    <property type="term" value="C:membrane"/>
    <property type="evidence" value="ECO:0007669"/>
    <property type="project" value="UniProtKB-SubCell"/>
</dbReference>
<evidence type="ECO:0000256" key="7">
    <source>
        <dbReference type="ARBA" id="ARBA00023136"/>
    </source>
</evidence>
<evidence type="ECO:0000256" key="3">
    <source>
        <dbReference type="ARBA" id="ARBA00022448"/>
    </source>
</evidence>
<evidence type="ECO:0000256" key="2">
    <source>
        <dbReference type="ARBA" id="ARBA00007079"/>
    </source>
</evidence>
<protein>
    <submittedName>
        <fullName evidence="11">Uncharacterized protein</fullName>
    </submittedName>
</protein>
<dbReference type="PANTHER" id="PTHR31086">
    <property type="entry name" value="ALUMINUM-ACTIVATED MALATE TRANSPORTER 10"/>
    <property type="match status" value="1"/>
</dbReference>
<dbReference type="GO" id="GO:0015743">
    <property type="term" value="P:malate transport"/>
    <property type="evidence" value="ECO:0007669"/>
    <property type="project" value="InterPro"/>
</dbReference>
<feature type="region of interest" description="Disordered" evidence="9">
    <location>
        <begin position="304"/>
        <end position="326"/>
    </location>
</feature>
<accession>A0A8T0CKL9</accession>
<keyword evidence="4 10" id="KW-0812">Transmembrane</keyword>
<evidence type="ECO:0000313" key="11">
    <source>
        <dbReference type="EMBL" id="KAF7846569.1"/>
    </source>
</evidence>
<evidence type="ECO:0000256" key="9">
    <source>
        <dbReference type="SAM" id="MobiDB-lite"/>
    </source>
</evidence>
<evidence type="ECO:0000256" key="1">
    <source>
        <dbReference type="ARBA" id="ARBA00004141"/>
    </source>
</evidence>
<gene>
    <name evidence="11" type="ORF">BT93_L4142</name>
</gene>
<sequence length="326" mass="37177">MEMATIHDNEKAEPFARRMLATSVIAALGIGAHKVAILSGTTMEPIMLAFFVFIIGKAQLWSHNVRSNLLVGIRIRCTTIIVRICICPVWSVEQLQDLNAGNMDKLRFLLEFFGKYFKMLDDMQSKEDSRSSLRAYQTVLTSKDREETLANLPRREPCHGQFWFRHPWEHHLKIGTIILQCAYKIEVLNSYLHSDNQKMTRPLTSAGIHLANAEAASEELKLPLESGWWEVLLLINIKECLLKISEAVDELASLACFECMEPGAFQLLGHQHMIHQGTIWLLSNNEDETLPPLLDEDITHQMITTKGRSQNSSRNENVLQRLGENR</sequence>
<name>A0A8T0CKL9_CORYI</name>
<keyword evidence="7 10" id="KW-0472">Membrane</keyword>
<feature type="compositionally biased region" description="Polar residues" evidence="9">
    <location>
        <begin position="304"/>
        <end position="318"/>
    </location>
</feature>
<comment type="caution">
    <text evidence="11">The sequence shown here is derived from an EMBL/GenBank/DDBJ whole genome shotgun (WGS) entry which is preliminary data.</text>
</comment>
<dbReference type="Pfam" id="PF11744">
    <property type="entry name" value="ALMT"/>
    <property type="match status" value="1"/>
</dbReference>
<dbReference type="EMBL" id="MU092594">
    <property type="protein sequence ID" value="KAF7846569.1"/>
    <property type="molecule type" value="Genomic_DNA"/>
</dbReference>
<dbReference type="OrthoDB" id="68611at2759"/>
<dbReference type="Proteomes" id="UP000806378">
    <property type="component" value="Unassembled WGS sequence"/>
</dbReference>
<reference evidence="11" key="1">
    <citation type="submission" date="2020-05" db="EMBL/GenBank/DDBJ databases">
        <title>WGS assembly of Corymbia citriodora subspecies variegata.</title>
        <authorList>
            <person name="Barry K."/>
            <person name="Hundley H."/>
            <person name="Shu S."/>
            <person name="Jenkins J."/>
            <person name="Grimwood J."/>
            <person name="Baten A."/>
        </authorList>
    </citation>
    <scope>NUCLEOTIDE SEQUENCE</scope>
    <source>
        <strain evidence="11">CV2-018</strain>
    </source>
</reference>
<keyword evidence="8" id="KW-0407">Ion channel</keyword>
<keyword evidence="6" id="KW-0406">Ion transport</keyword>
<keyword evidence="3" id="KW-0813">Transport</keyword>
<evidence type="ECO:0000313" key="12">
    <source>
        <dbReference type="Proteomes" id="UP000806378"/>
    </source>
</evidence>
<evidence type="ECO:0000256" key="4">
    <source>
        <dbReference type="ARBA" id="ARBA00022692"/>
    </source>
</evidence>
<organism evidence="11 12">
    <name type="scientific">Corymbia citriodora subsp. variegata</name>
    <dbReference type="NCBI Taxonomy" id="360336"/>
    <lineage>
        <taxon>Eukaryota</taxon>
        <taxon>Viridiplantae</taxon>
        <taxon>Streptophyta</taxon>
        <taxon>Embryophyta</taxon>
        <taxon>Tracheophyta</taxon>
        <taxon>Spermatophyta</taxon>
        <taxon>Magnoliopsida</taxon>
        <taxon>eudicotyledons</taxon>
        <taxon>Gunneridae</taxon>
        <taxon>Pentapetalae</taxon>
        <taxon>rosids</taxon>
        <taxon>malvids</taxon>
        <taxon>Myrtales</taxon>
        <taxon>Myrtaceae</taxon>
        <taxon>Myrtoideae</taxon>
        <taxon>Eucalypteae</taxon>
        <taxon>Corymbia</taxon>
    </lineage>
</organism>
<dbReference type="InterPro" id="IPR020966">
    <property type="entry name" value="ALMT"/>
</dbReference>
<dbReference type="AlphaFoldDB" id="A0A8T0CKL9"/>
<proteinExistence type="inferred from homology"/>
<comment type="subcellular location">
    <subcellularLocation>
        <location evidence="1">Membrane</location>
        <topology evidence="1">Multi-pass membrane protein</topology>
    </subcellularLocation>
</comment>
<keyword evidence="12" id="KW-1185">Reference proteome</keyword>